<dbReference type="InterPro" id="IPR005876">
    <property type="entry name" value="Co_trans_ATP-bd"/>
</dbReference>
<evidence type="ECO:0000256" key="10">
    <source>
        <dbReference type="RuleBase" id="RU364103"/>
    </source>
</evidence>
<dbReference type="Gene3D" id="3.40.50.300">
    <property type="entry name" value="P-loop containing nucleotide triphosphate hydrolases"/>
    <property type="match status" value="1"/>
</dbReference>
<keyword evidence="5 10" id="KW-0547">Nucleotide-binding</keyword>
<dbReference type="GO" id="GO:0006824">
    <property type="term" value="P:cobalt ion transport"/>
    <property type="evidence" value="ECO:0007669"/>
    <property type="project" value="InterPro"/>
</dbReference>
<name>E1IEE8_9CHLR</name>
<evidence type="ECO:0000256" key="6">
    <source>
        <dbReference type="ARBA" id="ARBA00022840"/>
    </source>
</evidence>
<evidence type="ECO:0000313" key="13">
    <source>
        <dbReference type="Proteomes" id="UP000054010"/>
    </source>
</evidence>
<evidence type="ECO:0000259" key="11">
    <source>
        <dbReference type="PROSITE" id="PS50893"/>
    </source>
</evidence>
<proteinExistence type="inferred from homology"/>
<dbReference type="InterPro" id="IPR003439">
    <property type="entry name" value="ABC_transporter-like_ATP-bd"/>
</dbReference>
<evidence type="ECO:0000313" key="12">
    <source>
        <dbReference type="EMBL" id="EFO80474.1"/>
    </source>
</evidence>
<comment type="caution">
    <text evidence="12">The sequence shown here is derived from an EMBL/GenBank/DDBJ whole genome shotgun (WGS) entry which is preliminary data.</text>
</comment>
<dbReference type="InterPro" id="IPR027417">
    <property type="entry name" value="P-loop_NTPase"/>
</dbReference>
<comment type="function">
    <text evidence="10">Part of an ABC transporter complex. Responsible for energy coupling to the transport system.</text>
</comment>
<dbReference type="HOGENOM" id="CLU_000604_1_22_0"/>
<dbReference type="PANTHER" id="PTHR43553">
    <property type="entry name" value="HEAVY METAL TRANSPORTER"/>
    <property type="match status" value="1"/>
</dbReference>
<evidence type="ECO:0000256" key="5">
    <source>
        <dbReference type="ARBA" id="ARBA00022741"/>
    </source>
</evidence>
<comment type="function">
    <text evidence="9">Probably part of an ABC transporter complex. Responsible for energy coupling to the transport system.</text>
</comment>
<dbReference type="CDD" id="cd03225">
    <property type="entry name" value="ABC_cobalt_CbiO_domain1"/>
    <property type="match status" value="1"/>
</dbReference>
<keyword evidence="6 10" id="KW-0067">ATP-binding</keyword>
<dbReference type="GO" id="GO:0043190">
    <property type="term" value="C:ATP-binding cassette (ABC) transporter complex"/>
    <property type="evidence" value="ECO:0007669"/>
    <property type="project" value="TreeGrafter"/>
</dbReference>
<dbReference type="PANTHER" id="PTHR43553:SF24">
    <property type="entry name" value="ENERGY-COUPLING FACTOR TRANSPORTER ATP-BINDING PROTEIN ECFA1"/>
    <property type="match status" value="1"/>
</dbReference>
<dbReference type="InterPro" id="IPR015856">
    <property type="entry name" value="ABC_transpr_CbiO/EcfA_su"/>
</dbReference>
<dbReference type="GO" id="GO:0042626">
    <property type="term" value="F:ATPase-coupled transmembrane transporter activity"/>
    <property type="evidence" value="ECO:0007669"/>
    <property type="project" value="TreeGrafter"/>
</dbReference>
<dbReference type="FunFam" id="3.40.50.300:FF:000224">
    <property type="entry name" value="Energy-coupling factor transporter ATP-binding protein EcfA"/>
    <property type="match status" value="1"/>
</dbReference>
<evidence type="ECO:0000256" key="1">
    <source>
        <dbReference type="ARBA" id="ARBA00004202"/>
    </source>
</evidence>
<dbReference type="GO" id="GO:0005524">
    <property type="term" value="F:ATP binding"/>
    <property type="evidence" value="ECO:0007669"/>
    <property type="project" value="UniProtKB-UniRule"/>
</dbReference>
<sequence>MLELVDLHYTYPDGTSALRGVSLRIDAGEKVALVGPNGAGKSTLLLHLNGVLRPRSGAVQIAAQPISDANIRQVRAQVGMVFQDPDDQLFSPTVFEDVAFGPLHMGLEEADVRGRVTLALDQVGMRGFETRMPHHMSLGQRKRVAIATVLSMTPSILALDEPSAGLDPRARRGLIELLHSLPQAMIVSTHDMRMVAEVFPRTIVLEQGQIAFDGPSATLLADAAMLLRYGLEV</sequence>
<comment type="subcellular location">
    <subcellularLocation>
        <location evidence="1 10">Cell membrane</location>
        <topology evidence="1 10">Peripheral membrane protein</topology>
    </subcellularLocation>
</comment>
<comment type="similarity">
    <text evidence="2 10">Belongs to the ABC transporter superfamily.</text>
</comment>
<dbReference type="eggNOG" id="COG1122">
    <property type="taxonomic scope" value="Bacteria"/>
</dbReference>
<keyword evidence="8 10" id="KW-0472">Membrane</keyword>
<dbReference type="SMART" id="SM00382">
    <property type="entry name" value="AAA"/>
    <property type="match status" value="1"/>
</dbReference>
<protein>
    <recommendedName>
        <fullName evidence="10">ABC transporter ATP-binding protein</fullName>
    </recommendedName>
</protein>
<accession>E1IEE8</accession>
<dbReference type="PROSITE" id="PS00211">
    <property type="entry name" value="ABC_TRANSPORTER_1"/>
    <property type="match status" value="1"/>
</dbReference>
<reference evidence="12 13" key="1">
    <citation type="journal article" date="2011" name="J. Bacteriol.">
        <title>Draft genome sequence of the anoxygenic filamentous phototrophic bacterium Oscillochloris trichoides subsp. DG-6.</title>
        <authorList>
            <person name="Kuznetsov B.B."/>
            <person name="Ivanovsky R.N."/>
            <person name="Keppen O.I."/>
            <person name="Sukhacheva M.V."/>
            <person name="Bumazhkin B.K."/>
            <person name="Patutina E.O."/>
            <person name="Beletsky A.V."/>
            <person name="Mardanov A.V."/>
            <person name="Baslerov R.V."/>
            <person name="Panteleeva A.N."/>
            <person name="Kolganova T.V."/>
            <person name="Ravin N.V."/>
            <person name="Skryabin K.G."/>
        </authorList>
    </citation>
    <scope>NUCLEOTIDE SEQUENCE [LARGE SCALE GENOMIC DNA]</scope>
    <source>
        <strain evidence="12 13">DG-6</strain>
    </source>
</reference>
<gene>
    <name evidence="12" type="ORF">OSCT_1699</name>
</gene>
<organism evidence="12 13">
    <name type="scientific">Oscillochloris trichoides DG-6</name>
    <dbReference type="NCBI Taxonomy" id="765420"/>
    <lineage>
        <taxon>Bacteria</taxon>
        <taxon>Bacillati</taxon>
        <taxon>Chloroflexota</taxon>
        <taxon>Chloroflexia</taxon>
        <taxon>Chloroflexales</taxon>
        <taxon>Chloroflexineae</taxon>
        <taxon>Oscillochloridaceae</taxon>
        <taxon>Oscillochloris</taxon>
    </lineage>
</organism>
<dbReference type="STRING" id="765420.OSCT_1699"/>
<evidence type="ECO:0000256" key="8">
    <source>
        <dbReference type="ARBA" id="ARBA00023136"/>
    </source>
</evidence>
<dbReference type="OrthoDB" id="9784332at2"/>
<evidence type="ECO:0000256" key="7">
    <source>
        <dbReference type="ARBA" id="ARBA00022967"/>
    </source>
</evidence>
<keyword evidence="7" id="KW-1278">Translocase</keyword>
<keyword evidence="3 10" id="KW-0813">Transport</keyword>
<dbReference type="InterPro" id="IPR050095">
    <property type="entry name" value="ECF_ABC_transporter_ATP-bd"/>
</dbReference>
<dbReference type="AlphaFoldDB" id="E1IEE8"/>
<evidence type="ECO:0000256" key="4">
    <source>
        <dbReference type="ARBA" id="ARBA00022475"/>
    </source>
</evidence>
<evidence type="ECO:0000256" key="3">
    <source>
        <dbReference type="ARBA" id="ARBA00022448"/>
    </source>
</evidence>
<dbReference type="InterPro" id="IPR003593">
    <property type="entry name" value="AAA+_ATPase"/>
</dbReference>
<dbReference type="SUPFAM" id="SSF52540">
    <property type="entry name" value="P-loop containing nucleoside triphosphate hydrolases"/>
    <property type="match status" value="1"/>
</dbReference>
<dbReference type="GO" id="GO:0016887">
    <property type="term" value="F:ATP hydrolysis activity"/>
    <property type="evidence" value="ECO:0007669"/>
    <property type="project" value="InterPro"/>
</dbReference>
<dbReference type="Pfam" id="PF00005">
    <property type="entry name" value="ABC_tran"/>
    <property type="match status" value="1"/>
</dbReference>
<dbReference type="InterPro" id="IPR017871">
    <property type="entry name" value="ABC_transporter-like_CS"/>
</dbReference>
<dbReference type="PROSITE" id="PS50893">
    <property type="entry name" value="ABC_TRANSPORTER_2"/>
    <property type="match status" value="1"/>
</dbReference>
<keyword evidence="4 10" id="KW-1003">Cell membrane</keyword>
<feature type="domain" description="ABC transporter" evidence="11">
    <location>
        <begin position="2"/>
        <end position="232"/>
    </location>
</feature>
<evidence type="ECO:0000256" key="9">
    <source>
        <dbReference type="ARBA" id="ARBA00025157"/>
    </source>
</evidence>
<dbReference type="NCBIfam" id="TIGR01166">
    <property type="entry name" value="cbiO"/>
    <property type="match status" value="1"/>
</dbReference>
<keyword evidence="13" id="KW-1185">Reference proteome</keyword>
<dbReference type="EMBL" id="ADVR01000052">
    <property type="protein sequence ID" value="EFO80474.1"/>
    <property type="molecule type" value="Genomic_DNA"/>
</dbReference>
<dbReference type="Proteomes" id="UP000054010">
    <property type="component" value="Unassembled WGS sequence"/>
</dbReference>
<evidence type="ECO:0000256" key="2">
    <source>
        <dbReference type="ARBA" id="ARBA00005417"/>
    </source>
</evidence>